<sequence length="323" mass="35357">MGFPVELATIVTLFVESVCWGINLVSFFICMGTLLLSDGHLKPLPTVNYISLVAALLMFSIATFDIAVVVSRNIEWFVDANTKTMPSGSGVSNWWSVAEISNFIAQTFIGDAILIYRCFVIWSRRWLVIVFPVITWLAGAACGISGLIIGSTTFYAMNRGPMKPFLTSLIVLSAVTNFTSSSLIVFCIWSVHRHSARYYHRSVPGRDPLARAIRITIESGGLYTISMLILLVTYSTGHNSQIIVARAIVQIIGITFNLIIGRNARRKDTFMTPSSRRGTLTSTPGQMSIKTHVLVSRDEPKRSSGGGSGSSTLSEAEKRTNCG</sequence>
<feature type="transmembrane region" description="Helical" evidence="2">
    <location>
        <begin position="49"/>
        <end position="74"/>
    </location>
</feature>
<gene>
    <name evidence="3" type="ORF">BDZ94DRAFT_296847</name>
</gene>
<protein>
    <submittedName>
        <fullName evidence="3">Uncharacterized protein</fullName>
    </submittedName>
</protein>
<comment type="caution">
    <text evidence="3">The sequence shown here is derived from an EMBL/GenBank/DDBJ whole genome shotgun (WGS) entry which is preliminary data.</text>
</comment>
<keyword evidence="4" id="KW-1185">Reference proteome</keyword>
<feature type="transmembrane region" description="Helical" evidence="2">
    <location>
        <begin position="212"/>
        <end position="234"/>
    </location>
</feature>
<feature type="transmembrane region" description="Helical" evidence="2">
    <location>
        <begin position="126"/>
        <end position="149"/>
    </location>
</feature>
<evidence type="ECO:0000313" key="4">
    <source>
        <dbReference type="Proteomes" id="UP000807353"/>
    </source>
</evidence>
<reference evidence="3" key="1">
    <citation type="submission" date="2020-11" db="EMBL/GenBank/DDBJ databases">
        <authorList>
            <consortium name="DOE Joint Genome Institute"/>
            <person name="Ahrendt S."/>
            <person name="Riley R."/>
            <person name="Andreopoulos W."/>
            <person name="Labutti K."/>
            <person name="Pangilinan J."/>
            <person name="Ruiz-Duenas F.J."/>
            <person name="Barrasa J.M."/>
            <person name="Sanchez-Garcia M."/>
            <person name="Camarero S."/>
            <person name="Miyauchi S."/>
            <person name="Serrano A."/>
            <person name="Linde D."/>
            <person name="Babiker R."/>
            <person name="Drula E."/>
            <person name="Ayuso-Fernandez I."/>
            <person name="Pacheco R."/>
            <person name="Padilla G."/>
            <person name="Ferreira P."/>
            <person name="Barriuso J."/>
            <person name="Kellner H."/>
            <person name="Castanera R."/>
            <person name="Alfaro M."/>
            <person name="Ramirez L."/>
            <person name="Pisabarro A.G."/>
            <person name="Kuo A."/>
            <person name="Tritt A."/>
            <person name="Lipzen A."/>
            <person name="He G."/>
            <person name="Yan M."/>
            <person name="Ng V."/>
            <person name="Cullen D."/>
            <person name="Martin F."/>
            <person name="Rosso M.-N."/>
            <person name="Henrissat B."/>
            <person name="Hibbett D."/>
            <person name="Martinez A.T."/>
            <person name="Grigoriev I.V."/>
        </authorList>
    </citation>
    <scope>NUCLEOTIDE SEQUENCE</scope>
    <source>
        <strain evidence="3">CBS 247.69</strain>
    </source>
</reference>
<feature type="transmembrane region" description="Helical" evidence="2">
    <location>
        <begin position="169"/>
        <end position="191"/>
    </location>
</feature>
<feature type="region of interest" description="Disordered" evidence="1">
    <location>
        <begin position="289"/>
        <end position="323"/>
    </location>
</feature>
<accession>A0A9P5YBL6</accession>
<feature type="transmembrane region" description="Helical" evidence="2">
    <location>
        <begin position="240"/>
        <end position="260"/>
    </location>
</feature>
<proteinExistence type="predicted"/>
<evidence type="ECO:0000256" key="2">
    <source>
        <dbReference type="SAM" id="Phobius"/>
    </source>
</evidence>
<keyword evidence="2" id="KW-0472">Membrane</keyword>
<keyword evidence="2" id="KW-1133">Transmembrane helix</keyword>
<dbReference type="OrthoDB" id="3357408at2759"/>
<keyword evidence="2" id="KW-0812">Transmembrane</keyword>
<dbReference type="AlphaFoldDB" id="A0A9P5YBL6"/>
<organism evidence="3 4">
    <name type="scientific">Collybia nuda</name>
    <dbReference type="NCBI Taxonomy" id="64659"/>
    <lineage>
        <taxon>Eukaryota</taxon>
        <taxon>Fungi</taxon>
        <taxon>Dikarya</taxon>
        <taxon>Basidiomycota</taxon>
        <taxon>Agaricomycotina</taxon>
        <taxon>Agaricomycetes</taxon>
        <taxon>Agaricomycetidae</taxon>
        <taxon>Agaricales</taxon>
        <taxon>Tricholomatineae</taxon>
        <taxon>Clitocybaceae</taxon>
        <taxon>Collybia</taxon>
    </lineage>
</organism>
<evidence type="ECO:0000256" key="1">
    <source>
        <dbReference type="SAM" id="MobiDB-lite"/>
    </source>
</evidence>
<dbReference type="EMBL" id="MU150245">
    <property type="protein sequence ID" value="KAF9465689.1"/>
    <property type="molecule type" value="Genomic_DNA"/>
</dbReference>
<dbReference type="Proteomes" id="UP000807353">
    <property type="component" value="Unassembled WGS sequence"/>
</dbReference>
<evidence type="ECO:0000313" key="3">
    <source>
        <dbReference type="EMBL" id="KAF9465689.1"/>
    </source>
</evidence>
<name>A0A9P5YBL6_9AGAR</name>